<dbReference type="Proteomes" id="UP000195208">
    <property type="component" value="Unassembled WGS sequence"/>
</dbReference>
<keyword evidence="5" id="KW-1185">Reference proteome</keyword>
<protein>
    <submittedName>
        <fullName evidence="3">CHAP domain-containing protein</fullName>
    </submittedName>
</protein>
<dbReference type="AlphaFoldDB" id="A0A242VCQ3"/>
<feature type="chain" id="PRO_5044379113" evidence="1">
    <location>
        <begin position="22"/>
        <end position="284"/>
    </location>
</feature>
<evidence type="ECO:0000313" key="5">
    <source>
        <dbReference type="Proteomes" id="UP000195208"/>
    </source>
</evidence>
<reference evidence="3" key="2">
    <citation type="submission" date="2019-11" db="EMBL/GenBank/DDBJ databases">
        <title>Whole genome comparisons of Staphylococcus agnetis isolates from cattle and chickens.</title>
        <authorList>
            <person name="Rhoads D."/>
            <person name="Shwani A."/>
            <person name="Adkins P."/>
            <person name="Calcutt M."/>
            <person name="Middleton J."/>
        </authorList>
    </citation>
    <scope>NUCLEOTIDE SEQUENCE</scope>
    <source>
        <strain evidence="3">1387</strain>
    </source>
</reference>
<feature type="domain" description="Peptidase C51" evidence="2">
    <location>
        <begin position="162"/>
        <end position="283"/>
    </location>
</feature>
<feature type="signal peptide" evidence="1">
    <location>
        <begin position="1"/>
        <end position="21"/>
    </location>
</feature>
<organism evidence="3 6">
    <name type="scientific">Staphylococcus agnetis</name>
    <dbReference type="NCBI Taxonomy" id="985762"/>
    <lineage>
        <taxon>Bacteria</taxon>
        <taxon>Bacillati</taxon>
        <taxon>Bacillota</taxon>
        <taxon>Bacilli</taxon>
        <taxon>Bacillales</taxon>
        <taxon>Staphylococcaceae</taxon>
        <taxon>Staphylococcus</taxon>
    </lineage>
</organism>
<proteinExistence type="predicted"/>
<comment type="caution">
    <text evidence="3">The sequence shown here is derived from an EMBL/GenBank/DDBJ whole genome shotgun (WGS) entry which is preliminary data.</text>
</comment>
<dbReference type="OrthoDB" id="2389353at2"/>
<evidence type="ECO:0000313" key="4">
    <source>
        <dbReference type="EMBL" id="OTW30107.1"/>
    </source>
</evidence>
<dbReference type="GeneID" id="57692543"/>
<dbReference type="PROSITE" id="PS50911">
    <property type="entry name" value="CHAP"/>
    <property type="match status" value="1"/>
</dbReference>
<keyword evidence="1" id="KW-0732">Signal</keyword>
<sequence>MKKLTTATIATFGLVTLGVAAQDDAQAAEQHTSSYAYSTYYSQETNDYITVDQYGNKHHTLDGNWDPSAQYTYYTFDANGVYDFYYYNYNGSYNYSYSSQYYTTATPAARYNYENTSYNYNYSAPNYNYNYSYNYNAQSTVQAPAASTTSYNTTTTAAPAPSNSGYSSTPVRFTSRGGANLYTAGQCTYYVYNRVGGGIGNTWGNANNWASAARAAGYTVNNTPRAGAIMQTSVGPYGHVAYVESVGKNGSVTVSEMNYGHGAGVVTSRTLSASQAASQNFIYR</sequence>
<dbReference type="InterPro" id="IPR007921">
    <property type="entry name" value="CHAP_dom"/>
</dbReference>
<evidence type="ECO:0000313" key="6">
    <source>
        <dbReference type="Proteomes" id="UP000646308"/>
    </source>
</evidence>
<dbReference type="Proteomes" id="UP000646308">
    <property type="component" value="Unassembled WGS sequence"/>
</dbReference>
<dbReference type="SUPFAM" id="SSF54001">
    <property type="entry name" value="Cysteine proteinases"/>
    <property type="match status" value="1"/>
</dbReference>
<dbReference type="Pfam" id="PF05257">
    <property type="entry name" value="CHAP"/>
    <property type="match status" value="1"/>
</dbReference>
<dbReference type="KEGG" id="sagq:EP23_08095"/>
<dbReference type="EMBL" id="WMFL01000079">
    <property type="protein sequence ID" value="NJI02785.1"/>
    <property type="molecule type" value="Genomic_DNA"/>
</dbReference>
<dbReference type="InterPro" id="IPR038765">
    <property type="entry name" value="Papain-like_cys_pep_sf"/>
</dbReference>
<evidence type="ECO:0000259" key="2">
    <source>
        <dbReference type="PROSITE" id="PS50911"/>
    </source>
</evidence>
<accession>A0A242VCQ3</accession>
<dbReference type="EMBL" id="NEFX01000027">
    <property type="protein sequence ID" value="OTW30107.1"/>
    <property type="molecule type" value="Genomic_DNA"/>
</dbReference>
<reference evidence="4 5" key="1">
    <citation type="submission" date="2017-04" db="EMBL/GenBank/DDBJ databases">
        <title>Staphylococcus agnetis, a potential pathogen in the broiler production.</title>
        <authorList>
            <person name="Poulsen L."/>
        </authorList>
    </citation>
    <scope>NUCLEOTIDE SEQUENCE [LARGE SCALE GENOMIC DNA]</scope>
    <source>
        <strain evidence="4 5">723_310714_2_2_spleen</strain>
    </source>
</reference>
<evidence type="ECO:0000313" key="3">
    <source>
        <dbReference type="EMBL" id="NJI02785.1"/>
    </source>
</evidence>
<dbReference type="RefSeq" id="WP_060551806.1">
    <property type="nucleotide sequence ID" value="NZ_CP009623.1"/>
</dbReference>
<dbReference type="Gene3D" id="3.90.1720.10">
    <property type="entry name" value="endopeptidase domain like (from Nostoc punctiforme)"/>
    <property type="match status" value="1"/>
</dbReference>
<gene>
    <name evidence="4" type="ORF">B9M88_11935</name>
    <name evidence="3" type="ORF">GLV84_08090</name>
</gene>
<dbReference type="Gene3D" id="2.40.50.290">
    <property type="match status" value="1"/>
</dbReference>
<name>A0A242VCQ3_9STAP</name>
<evidence type="ECO:0000256" key="1">
    <source>
        <dbReference type="SAM" id="SignalP"/>
    </source>
</evidence>